<reference evidence="1" key="1">
    <citation type="submission" date="2023-06" db="EMBL/GenBank/DDBJ databases">
        <authorList>
            <consortium name="Lawrence Berkeley National Laboratory"/>
            <person name="Ahrendt S."/>
            <person name="Sahu N."/>
            <person name="Indic B."/>
            <person name="Wong-Bajracharya J."/>
            <person name="Merenyi Z."/>
            <person name="Ke H.-M."/>
            <person name="Monk M."/>
            <person name="Kocsube S."/>
            <person name="Drula E."/>
            <person name="Lipzen A."/>
            <person name="Balint B."/>
            <person name="Henrissat B."/>
            <person name="Andreopoulos B."/>
            <person name="Martin F.M."/>
            <person name="Harder C.B."/>
            <person name="Rigling D."/>
            <person name="Ford K.L."/>
            <person name="Foster G.D."/>
            <person name="Pangilinan J."/>
            <person name="Papanicolaou A."/>
            <person name="Barry K."/>
            <person name="LaButti K."/>
            <person name="Viragh M."/>
            <person name="Koriabine M."/>
            <person name="Yan M."/>
            <person name="Riley R."/>
            <person name="Champramary S."/>
            <person name="Plett K.L."/>
            <person name="Tsai I.J."/>
            <person name="Slot J."/>
            <person name="Sipos G."/>
            <person name="Plett J."/>
            <person name="Nagy L.G."/>
            <person name="Grigoriev I.V."/>
        </authorList>
    </citation>
    <scope>NUCLEOTIDE SEQUENCE</scope>
    <source>
        <strain evidence="1">ICMP 16352</strain>
    </source>
</reference>
<evidence type="ECO:0000313" key="2">
    <source>
        <dbReference type="Proteomes" id="UP001175227"/>
    </source>
</evidence>
<keyword evidence="2" id="KW-1185">Reference proteome</keyword>
<comment type="caution">
    <text evidence="1">The sequence shown here is derived from an EMBL/GenBank/DDBJ whole genome shotgun (WGS) entry which is preliminary data.</text>
</comment>
<gene>
    <name evidence="1" type="ORF">IW261DRAFT_1556986</name>
</gene>
<protein>
    <submittedName>
        <fullName evidence="1">Uncharacterized protein</fullName>
    </submittedName>
</protein>
<accession>A0AA39PQ85</accession>
<name>A0AA39PQ85_9AGAR</name>
<proteinExistence type="predicted"/>
<dbReference type="EMBL" id="JAUEPR010000002">
    <property type="protein sequence ID" value="KAK0488530.1"/>
    <property type="molecule type" value="Genomic_DNA"/>
</dbReference>
<organism evidence="1 2">
    <name type="scientific">Armillaria novae-zelandiae</name>
    <dbReference type="NCBI Taxonomy" id="153914"/>
    <lineage>
        <taxon>Eukaryota</taxon>
        <taxon>Fungi</taxon>
        <taxon>Dikarya</taxon>
        <taxon>Basidiomycota</taxon>
        <taxon>Agaricomycotina</taxon>
        <taxon>Agaricomycetes</taxon>
        <taxon>Agaricomycetidae</taxon>
        <taxon>Agaricales</taxon>
        <taxon>Marasmiineae</taxon>
        <taxon>Physalacriaceae</taxon>
        <taxon>Armillaria</taxon>
    </lineage>
</organism>
<sequence>MSQYSGGQDELLADITKDQREEIIDTVTDSNSSAESESGTLPVAQQWDTLSGIQRSDAKFIHCQLENLFFEIGPSSSDFAVSQSQDFEYSYAFPSFVTCPSLDPYLTIFLTLSRSYSDVDHALAYLARIPKQALSQGEPLLTYLC</sequence>
<dbReference type="Proteomes" id="UP001175227">
    <property type="component" value="Unassembled WGS sequence"/>
</dbReference>
<dbReference type="AlphaFoldDB" id="A0AA39PQ85"/>
<evidence type="ECO:0000313" key="1">
    <source>
        <dbReference type="EMBL" id="KAK0488530.1"/>
    </source>
</evidence>